<organism evidence="1 2">
    <name type="scientific">Daphnia magna</name>
    <dbReference type="NCBI Taxonomy" id="35525"/>
    <lineage>
        <taxon>Eukaryota</taxon>
        <taxon>Metazoa</taxon>
        <taxon>Ecdysozoa</taxon>
        <taxon>Arthropoda</taxon>
        <taxon>Crustacea</taxon>
        <taxon>Branchiopoda</taxon>
        <taxon>Diplostraca</taxon>
        <taxon>Cladocera</taxon>
        <taxon>Anomopoda</taxon>
        <taxon>Daphniidae</taxon>
        <taxon>Daphnia</taxon>
    </lineage>
</organism>
<proteinExistence type="predicted"/>
<dbReference type="SUPFAM" id="SSF53335">
    <property type="entry name" value="S-adenosyl-L-methionine-dependent methyltransferases"/>
    <property type="match status" value="1"/>
</dbReference>
<accession>A0A164L010</accession>
<keyword evidence="1" id="KW-0489">Methyltransferase</keyword>
<evidence type="ECO:0000313" key="1">
    <source>
        <dbReference type="EMBL" id="KZS03681.1"/>
    </source>
</evidence>
<dbReference type="AlphaFoldDB" id="A0A164L010"/>
<reference evidence="1 2" key="1">
    <citation type="submission" date="2016-03" db="EMBL/GenBank/DDBJ databases">
        <title>EvidentialGene: Evidence-directed Construction of Genes on Genomes.</title>
        <authorList>
            <person name="Gilbert D.G."/>
            <person name="Choi J.-H."/>
            <person name="Mockaitis K."/>
            <person name="Colbourne J."/>
            <person name="Pfrender M."/>
        </authorList>
    </citation>
    <scope>NUCLEOTIDE SEQUENCE [LARGE SCALE GENOMIC DNA]</scope>
    <source>
        <strain evidence="1 2">Xinb3</strain>
        <tissue evidence="1">Complete organism</tissue>
    </source>
</reference>
<dbReference type="GO" id="GO:0032259">
    <property type="term" value="P:methylation"/>
    <property type="evidence" value="ECO:0007669"/>
    <property type="project" value="UniProtKB-KW"/>
</dbReference>
<evidence type="ECO:0000313" key="2">
    <source>
        <dbReference type="Proteomes" id="UP000076858"/>
    </source>
</evidence>
<comment type="caution">
    <text evidence="1">The sequence shown here is derived from an EMBL/GenBank/DDBJ whole genome shotgun (WGS) entry which is preliminary data.</text>
</comment>
<sequence length="53" mass="5913">MVEELRQHLDARNPPLNSILVLGLSGGALYAYLHQVYPHIKVDGAEIDLIMVE</sequence>
<dbReference type="EMBL" id="LRGB01003218">
    <property type="protein sequence ID" value="KZS03681.1"/>
    <property type="molecule type" value="Genomic_DNA"/>
</dbReference>
<dbReference type="Gene3D" id="3.40.50.150">
    <property type="entry name" value="Vaccinia Virus protein VP39"/>
    <property type="match status" value="1"/>
</dbReference>
<protein>
    <submittedName>
        <fullName evidence="1">Putative Methyltransferase protein</fullName>
    </submittedName>
</protein>
<gene>
    <name evidence="1" type="ORF">APZ42_033534</name>
</gene>
<dbReference type="InterPro" id="IPR029063">
    <property type="entry name" value="SAM-dependent_MTases_sf"/>
</dbReference>
<dbReference type="GO" id="GO:0008168">
    <property type="term" value="F:methyltransferase activity"/>
    <property type="evidence" value="ECO:0007669"/>
    <property type="project" value="UniProtKB-KW"/>
</dbReference>
<dbReference type="Proteomes" id="UP000076858">
    <property type="component" value="Unassembled WGS sequence"/>
</dbReference>
<name>A0A164L010_9CRUS</name>
<keyword evidence="2" id="KW-1185">Reference proteome</keyword>
<keyword evidence="1" id="KW-0808">Transferase</keyword>